<feature type="transmembrane region" description="Helical" evidence="1">
    <location>
        <begin position="12"/>
        <end position="32"/>
    </location>
</feature>
<keyword evidence="1" id="KW-0472">Membrane</keyword>
<dbReference type="OrthoDB" id="1707382at2"/>
<keyword evidence="1" id="KW-1133">Transmembrane helix</keyword>
<sequence>MEKLLARHIKDNLGIYMVIFFFFLGGIVFGTISLNFLGEQQLIQLAAYLDNLLRQFNTGTIKSDNLFYHAALDALQETGLIWFLGLTVIGIPLIIIFVFIKGFVLGFTVGFLIKQKAVHGLALSLTAVMPANLLQIPALFLAAMLGISFSTGLIRGRIWERGILPGLLNYSLCMLLVAVLLAGGGLVEAYLAPVFIRLVLAYI</sequence>
<proteinExistence type="predicted"/>
<dbReference type="Pfam" id="PF01944">
    <property type="entry name" value="SpoIIM"/>
    <property type="match status" value="1"/>
</dbReference>
<dbReference type="PIRSF" id="PIRSF038973">
    <property type="entry name" value="SpoIIM"/>
    <property type="match status" value="1"/>
</dbReference>
<dbReference type="NCBIfam" id="TIGR02831">
    <property type="entry name" value="spo_II_M"/>
    <property type="match status" value="1"/>
</dbReference>
<feature type="transmembrane region" description="Helical" evidence="1">
    <location>
        <begin position="174"/>
        <end position="200"/>
    </location>
</feature>
<accession>A0A2T0AM83</accession>
<protein>
    <submittedName>
        <fullName evidence="2">Stage II sporulation protein M</fullName>
    </submittedName>
</protein>
<name>A0A2T0AM83_9FIRM</name>
<feature type="transmembrane region" description="Helical" evidence="1">
    <location>
        <begin position="133"/>
        <end position="154"/>
    </location>
</feature>
<reference evidence="2 3" key="1">
    <citation type="submission" date="2018-03" db="EMBL/GenBank/DDBJ databases">
        <title>Genome sequence of Moorella humiferrea DSM 23265.</title>
        <authorList>
            <person name="Poehlein A."/>
            <person name="Daniel R."/>
        </authorList>
    </citation>
    <scope>NUCLEOTIDE SEQUENCE [LARGE SCALE GENOMIC DNA]</scope>
    <source>
        <strain evidence="2 3">DSM 23265</strain>
    </source>
</reference>
<keyword evidence="1" id="KW-0812">Transmembrane</keyword>
<gene>
    <name evidence="2" type="primary">spoIIM</name>
    <name evidence="2" type="ORF">MOHU_21140</name>
</gene>
<evidence type="ECO:0000313" key="2">
    <source>
        <dbReference type="EMBL" id="PRR69858.1"/>
    </source>
</evidence>
<comment type="caution">
    <text evidence="2">The sequence shown here is derived from an EMBL/GenBank/DDBJ whole genome shotgun (WGS) entry which is preliminary data.</text>
</comment>
<dbReference type="Proteomes" id="UP000238415">
    <property type="component" value="Unassembled WGS sequence"/>
</dbReference>
<dbReference type="EMBL" id="PVXM01000050">
    <property type="protein sequence ID" value="PRR69858.1"/>
    <property type="molecule type" value="Genomic_DNA"/>
</dbReference>
<dbReference type="AlphaFoldDB" id="A0A2T0AM83"/>
<dbReference type="RefSeq" id="WP_106006046.1">
    <property type="nucleotide sequence ID" value="NZ_CP136419.1"/>
</dbReference>
<evidence type="ECO:0000313" key="3">
    <source>
        <dbReference type="Proteomes" id="UP000238415"/>
    </source>
</evidence>
<organism evidence="2 3">
    <name type="scientific">Neomoorella humiferrea</name>
    <dbReference type="NCBI Taxonomy" id="676965"/>
    <lineage>
        <taxon>Bacteria</taxon>
        <taxon>Bacillati</taxon>
        <taxon>Bacillota</taxon>
        <taxon>Clostridia</taxon>
        <taxon>Neomoorellales</taxon>
        <taxon>Neomoorellaceae</taxon>
        <taxon>Neomoorella</taxon>
    </lineage>
</organism>
<dbReference type="InterPro" id="IPR002798">
    <property type="entry name" value="SpoIIM-like"/>
</dbReference>
<dbReference type="InterPro" id="IPR014196">
    <property type="entry name" value="SpoIIM"/>
</dbReference>
<keyword evidence="3" id="KW-1185">Reference proteome</keyword>
<evidence type="ECO:0000256" key="1">
    <source>
        <dbReference type="SAM" id="Phobius"/>
    </source>
</evidence>
<feature type="transmembrane region" description="Helical" evidence="1">
    <location>
        <begin position="80"/>
        <end position="113"/>
    </location>
</feature>